<protein>
    <submittedName>
        <fullName evidence="1">Uncharacterized protein</fullName>
    </submittedName>
</protein>
<dbReference type="Proteomes" id="UP000886998">
    <property type="component" value="Unassembled WGS sequence"/>
</dbReference>
<dbReference type="EMBL" id="BMAV01023276">
    <property type="protein sequence ID" value="GFY78913.1"/>
    <property type="molecule type" value="Genomic_DNA"/>
</dbReference>
<evidence type="ECO:0000313" key="2">
    <source>
        <dbReference type="Proteomes" id="UP000886998"/>
    </source>
</evidence>
<sequence>MVMSATGSDISGLEEVLQRALHFPYIWSYDNNMPVNTDKTTFQLFSLSTKHYDIQLRYDEKVLSRIFDTVYLGIHLDQTAFTKAVKSSSGKLSKNDPVDMNAVETAFEQLKLKVFRQPLKKQKGFEYLKCTGQEDVLISSLRPSALKAGSTEHRSQESKFVRYMTRLKPSYAPSNPGESPKKKYAVILFPMGESCLTAENLRAWESYVGYSSDESCKKDLDLLMKFLSIEVSSEDRIKTS</sequence>
<accession>A0A8X6YXC8</accession>
<keyword evidence="2" id="KW-1185">Reference proteome</keyword>
<name>A0A8X6YXC8_9ARAC</name>
<evidence type="ECO:0000313" key="1">
    <source>
        <dbReference type="EMBL" id="GFY78913.1"/>
    </source>
</evidence>
<comment type="caution">
    <text evidence="1">The sequence shown here is derived from an EMBL/GenBank/DDBJ whole genome shotgun (WGS) entry which is preliminary data.</text>
</comment>
<dbReference type="AlphaFoldDB" id="A0A8X6YXC8"/>
<proteinExistence type="predicted"/>
<reference evidence="1" key="1">
    <citation type="submission" date="2020-08" db="EMBL/GenBank/DDBJ databases">
        <title>Multicomponent nature underlies the extraordinary mechanical properties of spider dragline silk.</title>
        <authorList>
            <person name="Kono N."/>
            <person name="Nakamura H."/>
            <person name="Mori M."/>
            <person name="Yoshida Y."/>
            <person name="Ohtoshi R."/>
            <person name="Malay A.D."/>
            <person name="Moran D.A.P."/>
            <person name="Tomita M."/>
            <person name="Numata K."/>
            <person name="Arakawa K."/>
        </authorList>
    </citation>
    <scope>NUCLEOTIDE SEQUENCE</scope>
</reference>
<gene>
    <name evidence="1" type="ORF">TNIN_436881</name>
</gene>
<organism evidence="1 2">
    <name type="scientific">Trichonephila inaurata madagascariensis</name>
    <dbReference type="NCBI Taxonomy" id="2747483"/>
    <lineage>
        <taxon>Eukaryota</taxon>
        <taxon>Metazoa</taxon>
        <taxon>Ecdysozoa</taxon>
        <taxon>Arthropoda</taxon>
        <taxon>Chelicerata</taxon>
        <taxon>Arachnida</taxon>
        <taxon>Araneae</taxon>
        <taxon>Araneomorphae</taxon>
        <taxon>Entelegynae</taxon>
        <taxon>Araneoidea</taxon>
        <taxon>Nephilidae</taxon>
        <taxon>Trichonephila</taxon>
        <taxon>Trichonephila inaurata</taxon>
    </lineage>
</organism>